<keyword evidence="2" id="KW-1003">Cell membrane</keyword>
<dbReference type="Proteomes" id="UP000566071">
    <property type="component" value="Unassembled WGS sequence"/>
</dbReference>
<feature type="domain" description="ABC3 transporter permease C-terminal" evidence="7">
    <location>
        <begin position="135"/>
        <end position="244"/>
    </location>
</feature>
<dbReference type="PANTHER" id="PTHR30572:SF18">
    <property type="entry name" value="ABC-TYPE MACROLIDE FAMILY EXPORT SYSTEM PERMEASE COMPONENT 2"/>
    <property type="match status" value="1"/>
</dbReference>
<dbReference type="EMBL" id="JABFCR010000061">
    <property type="protein sequence ID" value="NNU34665.1"/>
    <property type="molecule type" value="Genomic_DNA"/>
</dbReference>
<comment type="caution">
    <text evidence="8">The sequence shown here is derived from an EMBL/GenBank/DDBJ whole genome shotgun (WGS) entry which is preliminary data.</text>
</comment>
<evidence type="ECO:0000313" key="9">
    <source>
        <dbReference type="Proteomes" id="UP000566071"/>
    </source>
</evidence>
<comment type="subcellular location">
    <subcellularLocation>
        <location evidence="1">Cell membrane</location>
        <topology evidence="1">Multi-pass membrane protein</topology>
    </subcellularLocation>
</comment>
<feature type="transmembrane region" description="Helical" evidence="6">
    <location>
        <begin position="136"/>
        <end position="156"/>
    </location>
</feature>
<evidence type="ECO:0000256" key="1">
    <source>
        <dbReference type="ARBA" id="ARBA00004651"/>
    </source>
</evidence>
<keyword evidence="3 6" id="KW-0812">Transmembrane</keyword>
<evidence type="ECO:0000256" key="3">
    <source>
        <dbReference type="ARBA" id="ARBA00022692"/>
    </source>
</evidence>
<dbReference type="InterPro" id="IPR050250">
    <property type="entry name" value="Macrolide_Exporter_MacB"/>
</dbReference>
<accession>A0ABX1W7C2</accession>
<evidence type="ECO:0000259" key="7">
    <source>
        <dbReference type="Pfam" id="PF02687"/>
    </source>
</evidence>
<gene>
    <name evidence="8" type="ORF">HK413_12395</name>
</gene>
<reference evidence="8 9" key="1">
    <citation type="submission" date="2020-05" db="EMBL/GenBank/DDBJ databases">
        <authorList>
            <person name="Khan S.A."/>
            <person name="Jeon C.O."/>
            <person name="Chun B.H."/>
        </authorList>
    </citation>
    <scope>NUCLEOTIDE SEQUENCE [LARGE SCALE GENOMIC DNA]</scope>
    <source>
        <strain evidence="8 9">S1162</strain>
    </source>
</reference>
<evidence type="ECO:0000313" key="8">
    <source>
        <dbReference type="EMBL" id="NNU34665.1"/>
    </source>
</evidence>
<feature type="transmembrane region" description="Helical" evidence="6">
    <location>
        <begin position="168"/>
        <end position="196"/>
    </location>
</feature>
<keyword evidence="5 6" id="KW-0472">Membrane</keyword>
<sequence>MHMLAGRSFNDQIKGDENNYVVNEKAAKLMGMTVENAVGQKITSKGHEGLIIGVVKDFNFKPVQQPIEPLIMKHTNNGGYLVLRSSPANIQALIVKLRSIYQHVYPNAPFAYGFVDQDLSKLYVAEQRMGTLFNTFSLLSIPVSCPGLFGLATFATQRRIKEIGVRRVLGAGVWGIVVMLMQDFVRLVALSLLIAFPLAWYAMNKWLSSYAYRVELSWWIFAGAGLLAIVIAVLTVTYQSVRAALNNPVKSLRTD</sequence>
<proteinExistence type="predicted"/>
<feature type="transmembrane region" description="Helical" evidence="6">
    <location>
        <begin position="216"/>
        <end position="238"/>
    </location>
</feature>
<evidence type="ECO:0000256" key="4">
    <source>
        <dbReference type="ARBA" id="ARBA00022989"/>
    </source>
</evidence>
<evidence type="ECO:0000256" key="5">
    <source>
        <dbReference type="ARBA" id="ARBA00023136"/>
    </source>
</evidence>
<dbReference type="Pfam" id="PF02687">
    <property type="entry name" value="FtsX"/>
    <property type="match status" value="1"/>
</dbReference>
<evidence type="ECO:0000256" key="2">
    <source>
        <dbReference type="ARBA" id="ARBA00022475"/>
    </source>
</evidence>
<name>A0ABX1W7C2_9SPHI</name>
<dbReference type="RefSeq" id="WP_175270340.1">
    <property type="nucleotide sequence ID" value="NZ_JABFCR010000061.1"/>
</dbReference>
<evidence type="ECO:0000256" key="6">
    <source>
        <dbReference type="SAM" id="Phobius"/>
    </source>
</evidence>
<dbReference type="InterPro" id="IPR003838">
    <property type="entry name" value="ABC3_permease_C"/>
</dbReference>
<organism evidence="8 9">
    <name type="scientific">Mucilaginibacter humi</name>
    <dbReference type="NCBI Taxonomy" id="2732510"/>
    <lineage>
        <taxon>Bacteria</taxon>
        <taxon>Pseudomonadati</taxon>
        <taxon>Bacteroidota</taxon>
        <taxon>Sphingobacteriia</taxon>
        <taxon>Sphingobacteriales</taxon>
        <taxon>Sphingobacteriaceae</taxon>
        <taxon>Mucilaginibacter</taxon>
    </lineage>
</organism>
<dbReference type="PANTHER" id="PTHR30572">
    <property type="entry name" value="MEMBRANE COMPONENT OF TRANSPORTER-RELATED"/>
    <property type="match status" value="1"/>
</dbReference>
<keyword evidence="4 6" id="KW-1133">Transmembrane helix</keyword>
<keyword evidence="9" id="KW-1185">Reference proteome</keyword>
<protein>
    <recommendedName>
        <fullName evidence="7">ABC3 transporter permease C-terminal domain-containing protein</fullName>
    </recommendedName>
</protein>